<dbReference type="GO" id="GO:0005096">
    <property type="term" value="F:GTPase activator activity"/>
    <property type="evidence" value="ECO:0007669"/>
    <property type="project" value="UniProtKB-KW"/>
</dbReference>
<feature type="compositionally biased region" description="Polar residues" evidence="3">
    <location>
        <begin position="465"/>
        <end position="475"/>
    </location>
</feature>
<dbReference type="InterPro" id="IPR000331">
    <property type="entry name" value="Rap/Ran_GAP_dom"/>
</dbReference>
<name>A0A1S3NR37_SALSA</name>
<reference evidence="6 7" key="1">
    <citation type="submission" date="2025-04" db="UniProtKB">
        <authorList>
            <consortium name="RefSeq"/>
        </authorList>
    </citation>
    <scope>IDENTIFICATION</scope>
    <source>
        <tissue evidence="6 7">Muscle</tissue>
    </source>
</reference>
<evidence type="ECO:0000313" key="6">
    <source>
        <dbReference type="RefSeq" id="XP_014017700.1"/>
    </source>
</evidence>
<evidence type="ECO:0000256" key="1">
    <source>
        <dbReference type="ARBA" id="ARBA00022468"/>
    </source>
</evidence>
<dbReference type="InterPro" id="IPR035974">
    <property type="entry name" value="Rap/Ran-GAP_sf"/>
</dbReference>
<organism evidence="5 6">
    <name type="scientific">Salmo salar</name>
    <name type="common">Atlantic salmon</name>
    <dbReference type="NCBI Taxonomy" id="8030"/>
    <lineage>
        <taxon>Eukaryota</taxon>
        <taxon>Metazoa</taxon>
        <taxon>Chordata</taxon>
        <taxon>Craniata</taxon>
        <taxon>Vertebrata</taxon>
        <taxon>Euteleostomi</taxon>
        <taxon>Actinopterygii</taxon>
        <taxon>Neopterygii</taxon>
        <taxon>Teleostei</taxon>
        <taxon>Protacanthopterygii</taxon>
        <taxon>Salmoniformes</taxon>
        <taxon>Salmonidae</taxon>
        <taxon>Salmoninae</taxon>
        <taxon>Salmo</taxon>
    </lineage>
</organism>
<dbReference type="InterPro" id="IPR050989">
    <property type="entry name" value="Rap1_Ran_GAP"/>
</dbReference>
<proteinExistence type="predicted"/>
<accession>A0A1S3NR37</accession>
<dbReference type="GO" id="GO:0051056">
    <property type="term" value="P:regulation of small GTPase mediated signal transduction"/>
    <property type="evidence" value="ECO:0007669"/>
    <property type="project" value="InterPro"/>
</dbReference>
<feature type="region of interest" description="Disordered" evidence="3">
    <location>
        <begin position="399"/>
        <end position="420"/>
    </location>
</feature>
<feature type="region of interest" description="Disordered" evidence="3">
    <location>
        <begin position="617"/>
        <end position="648"/>
    </location>
</feature>
<evidence type="ECO:0000256" key="2">
    <source>
        <dbReference type="ARBA" id="ARBA00057316"/>
    </source>
</evidence>
<gene>
    <name evidence="6 7" type="primary">LOC106580794</name>
</gene>
<dbReference type="FunFam" id="3.40.50.11210:FF:000003">
    <property type="entry name" value="RAP1 GTPase activating protein 2"/>
    <property type="match status" value="1"/>
</dbReference>
<evidence type="ECO:0000259" key="4">
    <source>
        <dbReference type="PROSITE" id="PS50085"/>
    </source>
</evidence>
<dbReference type="RefSeq" id="XP_014017700.1">
    <property type="nucleotide sequence ID" value="XM_014162225.1"/>
</dbReference>
<feature type="compositionally biased region" description="Gly residues" evidence="3">
    <location>
        <begin position="449"/>
        <end position="463"/>
    </location>
</feature>
<dbReference type="SUPFAM" id="SSF111347">
    <property type="entry name" value="Rap/Ran-GAP"/>
    <property type="match status" value="1"/>
</dbReference>
<keyword evidence="5" id="KW-1185">Reference proteome</keyword>
<sequence>MLERMQDDYIPYPRIEDILEKGSPYPQVILPQFGGYWIEDAEAPVGTPTSSESSFCEEDDGGGMSPAGGFGFRLECNSSARAYRKHFLGREHMNYYCTGSSLGNLIMSLKHEEAEGQEFLRIMLRSRTKTHHDRISLAGLNQLPSVPQIAKLLCDDVTGLKFNPVLYPRGSQLIVGYDEHEVNNTFKFGVIYQKFGQTSEEELFGNNEETPAFREFLSVLGDNIELNDFKGFRGGLDVSHGQTGSESVYTVFRQREMMFHVSTKLPFTEGDVQQLQRKRHIGNDIVAAVFQEDATPFVPDMIASNFLHAYVLVQVENPGTEHTTYKVSVTAREDVPPFGPPLPNPAVFKKGPEFRDFLLTKLINAENACYKSDKFAKLEGRTRAALLDNLHDELHRQTQTTLGLGQAGEEDKLENGGHGGLLESFKRAMRVRSHSMETMVGSHRHRSPGVGGGVPASLSGGGLPQSTECTKSTFSPPMLSAKSPLKSPVKRRSGLFPRLHSSTESPSDRHARSDQKTPDICPLGQEGRSETSSNPSSPEICPNKERPFLKLKDCNNSRPNISRSSSSTSSFSSTTGEGEALEELDTGIHPSIASSSVFSPFPSLSVESQGSATPLIMCRSPTDVKSKMSPRSNLKFRFDKMSHSTTSE</sequence>
<dbReference type="Pfam" id="PF02145">
    <property type="entry name" value="Rap_GAP"/>
    <property type="match status" value="1"/>
</dbReference>
<dbReference type="Pfam" id="PF21022">
    <property type="entry name" value="Rap-GAP_dimer"/>
    <property type="match status" value="1"/>
</dbReference>
<protein>
    <submittedName>
        <fullName evidence="6 7">Rap1 GTPase-activating protein 2-like isoform X10</fullName>
    </submittedName>
</protein>
<dbReference type="PANTHER" id="PTHR15711">
    <property type="entry name" value="RAP GTPASE-ACTIVATING PROTEIN"/>
    <property type="match status" value="1"/>
</dbReference>
<dbReference type="PANTHER" id="PTHR15711:SF17">
    <property type="entry name" value="RAP1 GTPASE-ACTIVATING PROTEIN 2"/>
    <property type="match status" value="1"/>
</dbReference>
<evidence type="ECO:0000313" key="7">
    <source>
        <dbReference type="RefSeq" id="XP_014017701.1"/>
    </source>
</evidence>
<dbReference type="Proteomes" id="UP001652741">
    <property type="component" value="Chromosome ssa20"/>
</dbReference>
<dbReference type="Gene3D" id="6.10.140.210">
    <property type="match status" value="1"/>
</dbReference>
<dbReference type="GO" id="GO:0005737">
    <property type="term" value="C:cytoplasm"/>
    <property type="evidence" value="ECO:0007669"/>
    <property type="project" value="TreeGrafter"/>
</dbReference>
<keyword evidence="1" id="KW-0343">GTPase activation</keyword>
<feature type="domain" description="Rap-GAP" evidence="4">
    <location>
        <begin position="174"/>
        <end position="390"/>
    </location>
</feature>
<feature type="region of interest" description="Disordered" evidence="3">
    <location>
        <begin position="438"/>
        <end position="579"/>
    </location>
</feature>
<dbReference type="GO" id="GO:0005886">
    <property type="term" value="C:plasma membrane"/>
    <property type="evidence" value="ECO:0007669"/>
    <property type="project" value="TreeGrafter"/>
</dbReference>
<evidence type="ECO:0000256" key="3">
    <source>
        <dbReference type="SAM" id="MobiDB-lite"/>
    </source>
</evidence>
<dbReference type="RefSeq" id="XP_014017701.1">
    <property type="nucleotide sequence ID" value="XM_014162226.1"/>
</dbReference>
<comment type="function">
    <text evidence="2">GTPase activator for the nuclear Ras-related regulatory protein RAP-1A (KREV-1), converting it to the putatively inactive GDP-bound state.</text>
</comment>
<feature type="compositionally biased region" description="Basic and acidic residues" evidence="3">
    <location>
        <begin position="542"/>
        <end position="555"/>
    </location>
</feature>
<evidence type="ECO:0000313" key="5">
    <source>
        <dbReference type="Proteomes" id="UP001652741"/>
    </source>
</evidence>
<dbReference type="Gene3D" id="3.40.50.11210">
    <property type="entry name" value="Rap/Ran-GAP"/>
    <property type="match status" value="1"/>
</dbReference>
<feature type="compositionally biased region" description="Basic and acidic residues" evidence="3">
    <location>
        <begin position="506"/>
        <end position="517"/>
    </location>
</feature>
<dbReference type="AlphaFoldDB" id="A0A1S3NR37"/>
<feature type="compositionally biased region" description="Low complexity" evidence="3">
    <location>
        <begin position="562"/>
        <end position="575"/>
    </location>
</feature>
<dbReference type="GeneID" id="106580794"/>
<dbReference type="PROSITE" id="PS50085">
    <property type="entry name" value="RAPGAP"/>
    <property type="match status" value="1"/>
</dbReference>